<keyword evidence="1" id="KW-0511">Multifunctional enzyme</keyword>
<dbReference type="WBParaSite" id="HCON_00049160-00001">
    <property type="protein sequence ID" value="HCON_00049160-00001"/>
    <property type="gene ID" value="HCON_00049160"/>
</dbReference>
<evidence type="ECO:0000313" key="3">
    <source>
        <dbReference type="Proteomes" id="UP000025227"/>
    </source>
</evidence>
<accession>A0A7I4Y3T3</accession>
<feature type="domain" description="Reverse transcriptase/retrotransposon-derived protein RNase H-like" evidence="2">
    <location>
        <begin position="21"/>
        <end position="82"/>
    </location>
</feature>
<dbReference type="OMA" id="CISHRVE"/>
<evidence type="ECO:0000259" key="2">
    <source>
        <dbReference type="Pfam" id="PF17919"/>
    </source>
</evidence>
<dbReference type="PANTHER" id="PTHR37984">
    <property type="entry name" value="PROTEIN CBG26694"/>
    <property type="match status" value="1"/>
</dbReference>
<sequence length="137" mass="15428">MIYRVPRRLPTRQGRASPGLLLTHYDPSRIVIAADTSEYGLGAVISHRLSYGTEKAIHHASRSLTAVERNYGQVEKEALAITPHNGCLLIGDRIVIPDTLRKAVLSELYDGRPGMTRMKILARNYVYWNINDDIENL</sequence>
<dbReference type="AlphaFoldDB" id="A0A7I4Y3T3"/>
<dbReference type="SUPFAM" id="SSF56672">
    <property type="entry name" value="DNA/RNA polymerases"/>
    <property type="match status" value="1"/>
</dbReference>
<dbReference type="PANTHER" id="PTHR37984:SF5">
    <property type="entry name" value="PROTEIN NYNRIN-LIKE"/>
    <property type="match status" value="1"/>
</dbReference>
<name>A0A7I4Y3T3_HAECO</name>
<dbReference type="Pfam" id="PF17919">
    <property type="entry name" value="RT_RNaseH_2"/>
    <property type="match status" value="1"/>
</dbReference>
<dbReference type="Proteomes" id="UP000025227">
    <property type="component" value="Unplaced"/>
</dbReference>
<reference evidence="4" key="1">
    <citation type="submission" date="2020-12" db="UniProtKB">
        <authorList>
            <consortium name="WormBaseParasite"/>
        </authorList>
    </citation>
    <scope>IDENTIFICATION</scope>
    <source>
        <strain evidence="4">MHco3</strain>
    </source>
</reference>
<dbReference type="GO" id="GO:0003824">
    <property type="term" value="F:catalytic activity"/>
    <property type="evidence" value="ECO:0007669"/>
    <property type="project" value="UniProtKB-KW"/>
</dbReference>
<protein>
    <submittedName>
        <fullName evidence="4">RT_RNaseH_2 domain-containing protein</fullName>
    </submittedName>
</protein>
<dbReference type="InterPro" id="IPR041577">
    <property type="entry name" value="RT_RNaseH_2"/>
</dbReference>
<evidence type="ECO:0000313" key="4">
    <source>
        <dbReference type="WBParaSite" id="HCON_00049160-00001"/>
    </source>
</evidence>
<dbReference type="OrthoDB" id="5864996at2759"/>
<keyword evidence="3" id="KW-1185">Reference proteome</keyword>
<dbReference type="InterPro" id="IPR050951">
    <property type="entry name" value="Retrovirus_Pol_polyprotein"/>
</dbReference>
<organism evidence="3 4">
    <name type="scientific">Haemonchus contortus</name>
    <name type="common">Barber pole worm</name>
    <dbReference type="NCBI Taxonomy" id="6289"/>
    <lineage>
        <taxon>Eukaryota</taxon>
        <taxon>Metazoa</taxon>
        <taxon>Ecdysozoa</taxon>
        <taxon>Nematoda</taxon>
        <taxon>Chromadorea</taxon>
        <taxon>Rhabditida</taxon>
        <taxon>Rhabditina</taxon>
        <taxon>Rhabditomorpha</taxon>
        <taxon>Strongyloidea</taxon>
        <taxon>Trichostrongylidae</taxon>
        <taxon>Haemonchus</taxon>
    </lineage>
</organism>
<evidence type="ECO:0000256" key="1">
    <source>
        <dbReference type="ARBA" id="ARBA00023268"/>
    </source>
</evidence>
<proteinExistence type="predicted"/>
<dbReference type="InterPro" id="IPR043502">
    <property type="entry name" value="DNA/RNA_pol_sf"/>
</dbReference>